<dbReference type="PANTHER" id="PTHR19303">
    <property type="entry name" value="TRANSPOSON"/>
    <property type="match status" value="1"/>
</dbReference>
<dbReference type="InterPro" id="IPR006600">
    <property type="entry name" value="HTH_CenpB_DNA-bd_dom"/>
</dbReference>
<dbReference type="OrthoDB" id="3942738at2759"/>
<accession>A0A317SZF3</accession>
<keyword evidence="4" id="KW-1185">Reference proteome</keyword>
<evidence type="ECO:0000313" key="3">
    <source>
        <dbReference type="EMBL" id="PWW79704.1"/>
    </source>
</evidence>
<keyword evidence="1" id="KW-0238">DNA-binding</keyword>
<name>A0A317SZF3_9PEZI</name>
<sequence>LSPEEEEEIVRWMDYMTSMNYPPMSSWLHAIAERIAGRKLGKKWVQKFKHCHPSVKVKRAAKFEQKRIEVTAELVHAFLEQIWNIDETNFKVAELAQLRRVFVSGPDSDMPLRGFADEGDSFTIIECINKFGSSMVPAFILKGKVSTESPLPADEQLESQFRFAIAYTDSSFNNKAHGFEWLARIFIYYTRGNTSCRPWRMLLPDGHESHFSPEMCDLAYYNRVLLLFFLGKATHLLQPLDVGIFRPLKQSFHALMEADAAEGELHVDWSDFYKTYDKARKETITERLCRAGFYHAGLILPDPLIPLSNMRNPEYLANPLPPIDDKG</sequence>
<evidence type="ECO:0000259" key="2">
    <source>
        <dbReference type="PROSITE" id="PS51253"/>
    </source>
</evidence>
<feature type="non-terminal residue" evidence="3">
    <location>
        <position position="1"/>
    </location>
</feature>
<dbReference type="InterPro" id="IPR004875">
    <property type="entry name" value="DDE_SF_endonuclease_dom"/>
</dbReference>
<dbReference type="GO" id="GO:0003677">
    <property type="term" value="F:DNA binding"/>
    <property type="evidence" value="ECO:0007669"/>
    <property type="project" value="UniProtKB-KW"/>
</dbReference>
<dbReference type="GO" id="GO:0005634">
    <property type="term" value="C:nucleus"/>
    <property type="evidence" value="ECO:0007669"/>
    <property type="project" value="TreeGrafter"/>
</dbReference>
<dbReference type="Proteomes" id="UP000246991">
    <property type="component" value="Unassembled WGS sequence"/>
</dbReference>
<reference evidence="3 4" key="1">
    <citation type="submission" date="2018-03" db="EMBL/GenBank/DDBJ databases">
        <title>Genomes of Pezizomycetes fungi and the evolution of truffles.</title>
        <authorList>
            <person name="Murat C."/>
            <person name="Payen T."/>
            <person name="Noel B."/>
            <person name="Kuo A."/>
            <person name="Martin F.M."/>
        </authorList>
    </citation>
    <scope>NUCLEOTIDE SEQUENCE [LARGE SCALE GENOMIC DNA]</scope>
    <source>
        <strain evidence="3">091103-1</strain>
    </source>
</reference>
<dbReference type="EMBL" id="PYWC01000006">
    <property type="protein sequence ID" value="PWW79704.1"/>
    <property type="molecule type" value="Genomic_DNA"/>
</dbReference>
<dbReference type="PROSITE" id="PS51253">
    <property type="entry name" value="HTH_CENPB"/>
    <property type="match status" value="1"/>
</dbReference>
<protein>
    <recommendedName>
        <fullName evidence="2">HTH CENPB-type domain-containing protein</fullName>
    </recommendedName>
</protein>
<dbReference type="AlphaFoldDB" id="A0A317SZF3"/>
<dbReference type="STRING" id="42249.A0A317SZF3"/>
<gene>
    <name evidence="3" type="ORF">C7212DRAFT_158198</name>
</gene>
<organism evidence="3 4">
    <name type="scientific">Tuber magnatum</name>
    <name type="common">white Piedmont truffle</name>
    <dbReference type="NCBI Taxonomy" id="42249"/>
    <lineage>
        <taxon>Eukaryota</taxon>
        <taxon>Fungi</taxon>
        <taxon>Dikarya</taxon>
        <taxon>Ascomycota</taxon>
        <taxon>Pezizomycotina</taxon>
        <taxon>Pezizomycetes</taxon>
        <taxon>Pezizales</taxon>
        <taxon>Tuberaceae</taxon>
        <taxon>Tuber</taxon>
    </lineage>
</organism>
<dbReference type="Pfam" id="PF03184">
    <property type="entry name" value="DDE_1"/>
    <property type="match status" value="1"/>
</dbReference>
<feature type="domain" description="HTH CENPB-type" evidence="2">
    <location>
        <begin position="1"/>
        <end position="58"/>
    </location>
</feature>
<evidence type="ECO:0000313" key="4">
    <source>
        <dbReference type="Proteomes" id="UP000246991"/>
    </source>
</evidence>
<comment type="caution">
    <text evidence="3">The sequence shown here is derived from an EMBL/GenBank/DDBJ whole genome shotgun (WGS) entry which is preliminary data.</text>
</comment>
<proteinExistence type="predicted"/>
<evidence type="ECO:0000256" key="1">
    <source>
        <dbReference type="ARBA" id="ARBA00023125"/>
    </source>
</evidence>
<dbReference type="InterPro" id="IPR050863">
    <property type="entry name" value="CenT-Element_Derived"/>
</dbReference>
<dbReference type="PANTHER" id="PTHR19303:SF74">
    <property type="entry name" value="POGO TRANSPOSABLE ELEMENT WITH KRAB DOMAIN"/>
    <property type="match status" value="1"/>
</dbReference>